<sequence length="232" mass="26574">MNNWLNIIQNKCLPPRCMFCGRPGFDEMDLCRDCFYDLARNHNCCYRCAEHFEIPIQSPQLCGRCLKKTPSFDETHAPFLYDDGLRFLITRLKFNRQFKHARLLGTLLARHLAENVELPECIIPVPLHSNRYRERGFNQSIEIARHLSNQLALPLDLNSCTRNRDTAHQTGLPAKQRGKNMRHAFSVSRPPAYRHIAIVDDVMTTGATVAALASALKEQGVNRVDIWVCARA</sequence>
<feature type="domain" description="Double zinc ribbon" evidence="3">
    <location>
        <begin position="12"/>
        <end position="66"/>
    </location>
</feature>
<dbReference type="Pfam" id="PF00156">
    <property type="entry name" value="Pribosyltran"/>
    <property type="match status" value="1"/>
</dbReference>
<dbReference type="SUPFAM" id="SSF53271">
    <property type="entry name" value="PRTase-like"/>
    <property type="match status" value="1"/>
</dbReference>
<dbReference type="Proteomes" id="UP001524586">
    <property type="component" value="Unassembled WGS sequence"/>
</dbReference>
<protein>
    <submittedName>
        <fullName evidence="4">ComF family protein</fullName>
    </submittedName>
</protein>
<comment type="caution">
    <text evidence="4">The sequence shown here is derived from an EMBL/GenBank/DDBJ whole genome shotgun (WGS) entry which is preliminary data.</text>
</comment>
<evidence type="ECO:0000313" key="4">
    <source>
        <dbReference type="EMBL" id="MCQ8128036.1"/>
    </source>
</evidence>
<comment type="similarity">
    <text evidence="1">Belongs to the ComF/GntX family.</text>
</comment>
<evidence type="ECO:0000313" key="5">
    <source>
        <dbReference type="Proteomes" id="UP001524586"/>
    </source>
</evidence>
<dbReference type="InterPro" id="IPR029057">
    <property type="entry name" value="PRTase-like"/>
</dbReference>
<reference evidence="4 5" key="1">
    <citation type="submission" date="2022-07" db="EMBL/GenBank/DDBJ databases">
        <title>Methylomonas rivi sp. nov., Methylomonas rosea sp. nov., Methylomonas aureus sp. nov. and Methylomonas subterranea sp. nov., four novel methanotrophs isolated from a freshwater creek and the deep terrestrial subsurface.</title>
        <authorList>
            <person name="Abin C."/>
            <person name="Sankaranarayanan K."/>
            <person name="Garner C."/>
            <person name="Sindelar R."/>
            <person name="Kotary K."/>
            <person name="Garner R."/>
            <person name="Barclay S."/>
            <person name="Lawson P."/>
            <person name="Krumholz L."/>
        </authorList>
    </citation>
    <scope>NUCLEOTIDE SEQUENCE [LARGE SCALE GENOMIC DNA]</scope>
    <source>
        <strain evidence="4 5">WSC-6</strain>
    </source>
</reference>
<dbReference type="Gene3D" id="3.40.50.2020">
    <property type="match status" value="1"/>
</dbReference>
<dbReference type="CDD" id="cd06223">
    <property type="entry name" value="PRTases_typeI"/>
    <property type="match status" value="1"/>
</dbReference>
<proteinExistence type="inferred from homology"/>
<evidence type="ECO:0000259" key="3">
    <source>
        <dbReference type="Pfam" id="PF18912"/>
    </source>
</evidence>
<dbReference type="InterPro" id="IPR044005">
    <property type="entry name" value="DZR_2"/>
</dbReference>
<feature type="domain" description="Phosphoribosyltransferase" evidence="2">
    <location>
        <begin position="140"/>
        <end position="229"/>
    </location>
</feature>
<dbReference type="Pfam" id="PF18912">
    <property type="entry name" value="DZR_2"/>
    <property type="match status" value="1"/>
</dbReference>
<organism evidence="4 5">
    <name type="scientific">Methylomonas rivi</name>
    <dbReference type="NCBI Taxonomy" id="2952226"/>
    <lineage>
        <taxon>Bacteria</taxon>
        <taxon>Pseudomonadati</taxon>
        <taxon>Pseudomonadota</taxon>
        <taxon>Gammaproteobacteria</taxon>
        <taxon>Methylococcales</taxon>
        <taxon>Methylococcaceae</taxon>
        <taxon>Methylomonas</taxon>
    </lineage>
</organism>
<dbReference type="InterPro" id="IPR000836">
    <property type="entry name" value="PRTase_dom"/>
</dbReference>
<name>A0ABT1U338_9GAMM</name>
<dbReference type="EMBL" id="JANIBK010000021">
    <property type="protein sequence ID" value="MCQ8128036.1"/>
    <property type="molecule type" value="Genomic_DNA"/>
</dbReference>
<dbReference type="InterPro" id="IPR051910">
    <property type="entry name" value="ComF/GntX_DNA_util-trans"/>
</dbReference>
<evidence type="ECO:0000259" key="2">
    <source>
        <dbReference type="Pfam" id="PF00156"/>
    </source>
</evidence>
<gene>
    <name evidence="4" type="ORF">NP596_06130</name>
</gene>
<dbReference type="RefSeq" id="WP_256614399.1">
    <property type="nucleotide sequence ID" value="NZ_JANIBK010000021.1"/>
</dbReference>
<keyword evidence="5" id="KW-1185">Reference proteome</keyword>
<dbReference type="PANTHER" id="PTHR47505:SF1">
    <property type="entry name" value="DNA UTILIZATION PROTEIN YHGH"/>
    <property type="match status" value="1"/>
</dbReference>
<accession>A0ABT1U338</accession>
<evidence type="ECO:0000256" key="1">
    <source>
        <dbReference type="ARBA" id="ARBA00008007"/>
    </source>
</evidence>
<dbReference type="PANTHER" id="PTHR47505">
    <property type="entry name" value="DNA UTILIZATION PROTEIN YHGH"/>
    <property type="match status" value="1"/>
</dbReference>